<evidence type="ECO:0000313" key="1">
    <source>
        <dbReference type="EMBL" id="KAK6991438.1"/>
    </source>
</evidence>
<dbReference type="EMBL" id="JAWWNJ010000117">
    <property type="protein sequence ID" value="KAK6991438.1"/>
    <property type="molecule type" value="Genomic_DNA"/>
</dbReference>
<dbReference type="Proteomes" id="UP001362999">
    <property type="component" value="Unassembled WGS sequence"/>
</dbReference>
<accession>A0AAV9ZRC3</accession>
<name>A0AAV9ZRC3_9AGAR</name>
<reference evidence="1 2" key="1">
    <citation type="journal article" date="2024" name="J Genomics">
        <title>Draft genome sequencing and assembly of Favolaschia claudopus CIRM-BRFM 2984 isolated from oak limbs.</title>
        <authorList>
            <person name="Navarro D."/>
            <person name="Drula E."/>
            <person name="Chaduli D."/>
            <person name="Cazenave R."/>
            <person name="Ahrendt S."/>
            <person name="Wang J."/>
            <person name="Lipzen A."/>
            <person name="Daum C."/>
            <person name="Barry K."/>
            <person name="Grigoriev I.V."/>
            <person name="Favel A."/>
            <person name="Rosso M.N."/>
            <person name="Martin F."/>
        </authorList>
    </citation>
    <scope>NUCLEOTIDE SEQUENCE [LARGE SCALE GENOMIC DNA]</scope>
    <source>
        <strain evidence="1 2">CIRM-BRFM 2984</strain>
    </source>
</reference>
<comment type="caution">
    <text evidence="1">The sequence shown here is derived from an EMBL/GenBank/DDBJ whole genome shotgun (WGS) entry which is preliminary data.</text>
</comment>
<dbReference type="AlphaFoldDB" id="A0AAV9ZRC3"/>
<sequence length="171" mass="19649">MPAPKLVCSFESRIHSRATRRVCFVCSSRLVLLLFGDQVEFKSYSGLSVFTIDWIRADFVCSSPSRATLCRSDFYSTHPCQLNALLCLYSPRQRICRGCFLITATAVFELDHLDLVLLSDRFETAFSFQLLWYTRGIEVNRGDASTDHWVFQLRSTRFGFDSGVETVQCWN</sequence>
<evidence type="ECO:0000313" key="2">
    <source>
        <dbReference type="Proteomes" id="UP001362999"/>
    </source>
</evidence>
<protein>
    <submittedName>
        <fullName evidence="1">Uncharacterized protein</fullName>
    </submittedName>
</protein>
<proteinExistence type="predicted"/>
<organism evidence="1 2">
    <name type="scientific">Favolaschia claudopus</name>
    <dbReference type="NCBI Taxonomy" id="2862362"/>
    <lineage>
        <taxon>Eukaryota</taxon>
        <taxon>Fungi</taxon>
        <taxon>Dikarya</taxon>
        <taxon>Basidiomycota</taxon>
        <taxon>Agaricomycotina</taxon>
        <taxon>Agaricomycetes</taxon>
        <taxon>Agaricomycetidae</taxon>
        <taxon>Agaricales</taxon>
        <taxon>Marasmiineae</taxon>
        <taxon>Mycenaceae</taxon>
        <taxon>Favolaschia</taxon>
    </lineage>
</organism>
<gene>
    <name evidence="1" type="ORF">R3P38DRAFT_2803747</name>
</gene>
<keyword evidence="2" id="KW-1185">Reference proteome</keyword>